<dbReference type="Pfam" id="PF08378">
    <property type="entry name" value="NERD"/>
    <property type="match status" value="1"/>
</dbReference>
<gene>
    <name evidence="2" type="ORF">MUK42_20549</name>
</gene>
<protein>
    <submittedName>
        <fullName evidence="2">Nuclease-related domain</fullName>
    </submittedName>
</protein>
<name>A0A9E7G1S8_9LILI</name>
<dbReference type="OrthoDB" id="1874403at2759"/>
<dbReference type="AlphaFoldDB" id="A0A9E7G1S8"/>
<organism evidence="2 3">
    <name type="scientific">Musa troglodytarum</name>
    <name type="common">fe'i banana</name>
    <dbReference type="NCBI Taxonomy" id="320322"/>
    <lineage>
        <taxon>Eukaryota</taxon>
        <taxon>Viridiplantae</taxon>
        <taxon>Streptophyta</taxon>
        <taxon>Embryophyta</taxon>
        <taxon>Tracheophyta</taxon>
        <taxon>Spermatophyta</taxon>
        <taxon>Magnoliopsida</taxon>
        <taxon>Liliopsida</taxon>
        <taxon>Zingiberales</taxon>
        <taxon>Musaceae</taxon>
        <taxon>Musa</taxon>
    </lineage>
</organism>
<reference evidence="2" key="1">
    <citation type="submission" date="2022-05" db="EMBL/GenBank/DDBJ databases">
        <title>The Musa troglodytarum L. genome provides insights into the mechanism of non-climacteric behaviour and enrichment of carotenoids.</title>
        <authorList>
            <person name="Wang J."/>
        </authorList>
    </citation>
    <scope>NUCLEOTIDE SEQUENCE</scope>
    <source>
        <tissue evidence="2">Leaf</tissue>
    </source>
</reference>
<feature type="domain" description="NERD" evidence="1">
    <location>
        <begin position="82"/>
        <end position="194"/>
    </location>
</feature>
<keyword evidence="3" id="KW-1185">Reference proteome</keyword>
<dbReference type="EMBL" id="CP097507">
    <property type="protein sequence ID" value="URE04757.1"/>
    <property type="molecule type" value="Genomic_DNA"/>
</dbReference>
<dbReference type="PANTHER" id="PTHR35287:SF1">
    <property type="entry name" value="SI:ZFOS-911D5.4"/>
    <property type="match status" value="1"/>
</dbReference>
<dbReference type="PROSITE" id="PS50965">
    <property type="entry name" value="NERD"/>
    <property type="match status" value="1"/>
</dbReference>
<dbReference type="InterPro" id="IPR011528">
    <property type="entry name" value="NERD"/>
</dbReference>
<dbReference type="PANTHER" id="PTHR35287">
    <property type="entry name" value="SI:ZFOS-911D5.4"/>
    <property type="match status" value="1"/>
</dbReference>
<evidence type="ECO:0000313" key="2">
    <source>
        <dbReference type="EMBL" id="URE04757.1"/>
    </source>
</evidence>
<dbReference type="Proteomes" id="UP001055439">
    <property type="component" value="Chromosome 5"/>
</dbReference>
<accession>A0A9E7G1S8</accession>
<evidence type="ECO:0000313" key="3">
    <source>
        <dbReference type="Proteomes" id="UP001055439"/>
    </source>
</evidence>
<sequence>MLSHQREGVYRQCRHRVKRKQAAHLRSANDLNPDSPASQGLRIRIVDDRIAMWLEILCGLVFYSFFRKVLNGEDDFPDIDTSDSDASFAVAASLEKRYGGKAFVGLRIPDADTGTRQNMDVVLVTKREVMVVAVRNFSGLVAIDGDGNWVDKKHKSHPNPVIEVRRQVAVLESYLEQRGMLLPKGHVIGRVILPYSNCRPAYSIYSHPEVISSHEWKELKPESRGGFSNWIKRVVGKSDMQDGFYQKLHFILRTSPMWDRLELKSNKNILGEFLKFKGYQQDMQALKNVKRSKVGRFIIQKPSIFGLGNSRFQLLCIPRDYQSEDALSDECKEIAVEPSTEVLFQPLNSNKVKKLKLSSIVRATLSG</sequence>
<evidence type="ECO:0000259" key="1">
    <source>
        <dbReference type="PROSITE" id="PS50965"/>
    </source>
</evidence>
<proteinExistence type="predicted"/>